<keyword evidence="4" id="KW-0535">Nitrogen fixation</keyword>
<evidence type="ECO:0000259" key="5">
    <source>
        <dbReference type="Pfam" id="PF01012"/>
    </source>
</evidence>
<protein>
    <recommendedName>
        <fullName evidence="5">Electron transfer flavoprotein alpha/beta-subunit N-terminal domain-containing protein</fullName>
    </recommendedName>
</protein>
<evidence type="ECO:0000256" key="2">
    <source>
        <dbReference type="ARBA" id="ARBA00011874"/>
    </source>
</evidence>
<dbReference type="AlphaFoldDB" id="A0A6N9ZHG4"/>
<evidence type="ECO:0000313" key="7">
    <source>
        <dbReference type="Proteomes" id="UP000468864"/>
    </source>
</evidence>
<keyword evidence="3" id="KW-0249">Electron transport</keyword>
<comment type="function">
    <text evidence="1">May play a role in a redox process involved in nitrogen fixation.</text>
</comment>
<evidence type="ECO:0000256" key="4">
    <source>
        <dbReference type="ARBA" id="ARBA00023231"/>
    </source>
</evidence>
<accession>A0A6N9ZHG4</accession>
<dbReference type="Pfam" id="PF01012">
    <property type="entry name" value="ETF"/>
    <property type="match status" value="1"/>
</dbReference>
<dbReference type="InterPro" id="IPR012255">
    <property type="entry name" value="ETF_b"/>
</dbReference>
<evidence type="ECO:0000256" key="1">
    <source>
        <dbReference type="ARBA" id="ARBA00003554"/>
    </source>
</evidence>
<name>A0A6N9ZHG4_9HYPH</name>
<dbReference type="InterPro" id="IPR014729">
    <property type="entry name" value="Rossmann-like_a/b/a_fold"/>
</dbReference>
<dbReference type="InterPro" id="IPR014730">
    <property type="entry name" value="ETF_a/b_N"/>
</dbReference>
<gene>
    <name evidence="6" type="ORF">GR206_18190</name>
</gene>
<proteinExistence type="predicted"/>
<dbReference type="PANTHER" id="PTHR21294:SF17">
    <property type="entry name" value="PROTEIN FIXA"/>
    <property type="match status" value="1"/>
</dbReference>
<dbReference type="GO" id="GO:0009055">
    <property type="term" value="F:electron transfer activity"/>
    <property type="evidence" value="ECO:0007669"/>
    <property type="project" value="InterPro"/>
</dbReference>
<reference evidence="6 7" key="1">
    <citation type="submission" date="2019-12" db="EMBL/GenBank/DDBJ databases">
        <title>Rhizobium genotypes associated with high levels of biological nitrogen fixation by grain legumes in a temperate-maritime cropping system.</title>
        <authorList>
            <person name="Maluk M."/>
            <person name="Francesc Ferrando Molina F."/>
            <person name="Lopez Del Egido L."/>
            <person name="Lafos M."/>
            <person name="Langarica-Fuentes A."/>
            <person name="Gebre Yohannes G."/>
            <person name="Young M.W."/>
            <person name="Martin P."/>
            <person name="Gantlett R."/>
            <person name="Kenicer G."/>
            <person name="Hawes C."/>
            <person name="Begg G.S."/>
            <person name="Quilliam R.S."/>
            <person name="Squire G.R."/>
            <person name="Poole P.S."/>
            <person name="Young P.W."/>
            <person name="Iannetta P.M."/>
            <person name="James E.K."/>
        </authorList>
    </citation>
    <scope>NUCLEOTIDE SEQUENCE [LARGE SCALE GENOMIC DNA]</scope>
    <source>
        <strain evidence="6 7">JHI2449</strain>
    </source>
</reference>
<organism evidence="6 7">
    <name type="scientific">Rhizobium laguerreae</name>
    <dbReference type="NCBI Taxonomy" id="1076926"/>
    <lineage>
        <taxon>Bacteria</taxon>
        <taxon>Pseudomonadati</taxon>
        <taxon>Pseudomonadota</taxon>
        <taxon>Alphaproteobacteria</taxon>
        <taxon>Hyphomicrobiales</taxon>
        <taxon>Rhizobiaceae</taxon>
        <taxon>Rhizobium/Agrobacterium group</taxon>
        <taxon>Rhizobium</taxon>
    </lineage>
</organism>
<feature type="domain" description="Electron transfer flavoprotein alpha/beta-subunit N-terminal" evidence="5">
    <location>
        <begin position="14"/>
        <end position="71"/>
    </location>
</feature>
<evidence type="ECO:0000313" key="6">
    <source>
        <dbReference type="EMBL" id="NEH92944.1"/>
    </source>
</evidence>
<dbReference type="PANTHER" id="PTHR21294">
    <property type="entry name" value="ELECTRON TRANSFER FLAVOPROTEIN BETA-SUBUNIT"/>
    <property type="match status" value="1"/>
</dbReference>
<dbReference type="Proteomes" id="UP000468864">
    <property type="component" value="Unassembled WGS sequence"/>
</dbReference>
<sequence length="92" mass="9816">MHIVVCIKQVPDIRGPDIVLIGKQTIDGDTAPVGPEIAKRLNLQQLSCVAKIVSIDPISRELVVERRAQRGASAIPASVSTTGILASDDNFE</sequence>
<comment type="caution">
    <text evidence="6">The sequence shown here is derived from an EMBL/GenBank/DDBJ whole genome shotgun (WGS) entry which is preliminary data.</text>
</comment>
<dbReference type="EMBL" id="WUEP01000013">
    <property type="protein sequence ID" value="NEH92944.1"/>
    <property type="molecule type" value="Genomic_DNA"/>
</dbReference>
<dbReference type="Gene3D" id="3.40.50.620">
    <property type="entry name" value="HUPs"/>
    <property type="match status" value="1"/>
</dbReference>
<dbReference type="SUPFAM" id="SSF52402">
    <property type="entry name" value="Adenine nucleotide alpha hydrolases-like"/>
    <property type="match status" value="1"/>
</dbReference>
<keyword evidence="3" id="KW-0813">Transport</keyword>
<evidence type="ECO:0000256" key="3">
    <source>
        <dbReference type="ARBA" id="ARBA00022982"/>
    </source>
</evidence>
<comment type="subunit">
    <text evidence="2">FixA and FixB form a heterodimer.</text>
</comment>